<keyword evidence="9 14" id="KW-1133">Transmembrane helix</keyword>
<dbReference type="GO" id="GO:0007160">
    <property type="term" value="P:cell-matrix adhesion"/>
    <property type="evidence" value="ECO:0007669"/>
    <property type="project" value="InterPro"/>
</dbReference>
<keyword evidence="4 13" id="KW-0245">EGF-like domain</keyword>
<dbReference type="PROSITE" id="PS01187">
    <property type="entry name" value="EGF_CA"/>
    <property type="match status" value="6"/>
</dbReference>
<feature type="domain" description="AMOP" evidence="16">
    <location>
        <begin position="541"/>
        <end position="676"/>
    </location>
</feature>
<evidence type="ECO:0000259" key="18">
    <source>
        <dbReference type="PROSITE" id="PS51233"/>
    </source>
</evidence>
<dbReference type="Pfam" id="PF12661">
    <property type="entry name" value="hEGF"/>
    <property type="match status" value="2"/>
</dbReference>
<dbReference type="PROSITE" id="PS01186">
    <property type="entry name" value="EGF_2"/>
    <property type="match status" value="17"/>
</dbReference>
<dbReference type="FunFam" id="2.10.25.10:FF:000005">
    <property type="entry name" value="Fibrillin 2"/>
    <property type="match status" value="1"/>
</dbReference>
<dbReference type="InterPro" id="IPR018097">
    <property type="entry name" value="EGF_Ca-bd_CS"/>
</dbReference>
<keyword evidence="19" id="KW-1185">Reference proteome</keyword>
<evidence type="ECO:0000256" key="14">
    <source>
        <dbReference type="SAM" id="Phobius"/>
    </source>
</evidence>
<dbReference type="FunFam" id="2.10.25.10:FF:000142">
    <property type="entry name" value="Crumbs cell polarity complex component 2"/>
    <property type="match status" value="1"/>
</dbReference>
<dbReference type="PROSITE" id="PS51220">
    <property type="entry name" value="NIDO"/>
    <property type="match status" value="2"/>
</dbReference>
<dbReference type="GO" id="GO:0016020">
    <property type="term" value="C:membrane"/>
    <property type="evidence" value="ECO:0007669"/>
    <property type="project" value="UniProtKB-SubCell"/>
</dbReference>
<evidence type="ECO:0000256" key="12">
    <source>
        <dbReference type="ARBA" id="ARBA00023180"/>
    </source>
</evidence>
<dbReference type="InterPro" id="IPR000152">
    <property type="entry name" value="EGF-type_Asp/Asn_hydroxyl_site"/>
</dbReference>
<evidence type="ECO:0000259" key="15">
    <source>
        <dbReference type="PROSITE" id="PS50026"/>
    </source>
</evidence>
<feature type="transmembrane region" description="Helical" evidence="14">
    <location>
        <begin position="3079"/>
        <end position="3104"/>
    </location>
</feature>
<dbReference type="Pfam" id="PF23263">
    <property type="entry name" value="C8-3_MUC4"/>
    <property type="match status" value="2"/>
</dbReference>
<dbReference type="InterPro" id="IPR051495">
    <property type="entry name" value="Epithelial_Barrier/Signaling"/>
</dbReference>
<dbReference type="GeneID" id="108716196"/>
<evidence type="ECO:0000256" key="11">
    <source>
        <dbReference type="ARBA" id="ARBA00023157"/>
    </source>
</evidence>
<dbReference type="FunFam" id="2.10.25.10:FF:000506">
    <property type="entry name" value="Adhesion G protein-coupled receptor E1"/>
    <property type="match status" value="1"/>
</dbReference>
<dbReference type="Pfam" id="PF12662">
    <property type="entry name" value="cEGF"/>
    <property type="match status" value="1"/>
</dbReference>
<comment type="subcellular location">
    <subcellularLocation>
        <location evidence="1">Membrane</location>
    </subcellularLocation>
    <subcellularLocation>
        <location evidence="2">Secreted</location>
    </subcellularLocation>
</comment>
<dbReference type="Pfam" id="PF06119">
    <property type="entry name" value="NIDO"/>
    <property type="match status" value="2"/>
</dbReference>
<dbReference type="Gene3D" id="2.10.25.10">
    <property type="entry name" value="Laminin"/>
    <property type="match status" value="23"/>
</dbReference>
<dbReference type="KEGG" id="xla:108716196"/>
<feature type="domain" description="EGF-like" evidence="15">
    <location>
        <begin position="2769"/>
        <end position="2807"/>
    </location>
</feature>
<dbReference type="InterPro" id="IPR013783">
    <property type="entry name" value="Ig-like_fold"/>
</dbReference>
<proteinExistence type="predicted"/>
<evidence type="ECO:0000256" key="1">
    <source>
        <dbReference type="ARBA" id="ARBA00004370"/>
    </source>
</evidence>
<keyword evidence="10 14" id="KW-0472">Membrane</keyword>
<dbReference type="Pfam" id="PF00008">
    <property type="entry name" value="EGF"/>
    <property type="match status" value="1"/>
</dbReference>
<dbReference type="PANTHER" id="PTHR13802:SF52">
    <property type="entry name" value="MUCIN-4"/>
    <property type="match status" value="1"/>
</dbReference>
<feature type="domain" description="EGF-like" evidence="15">
    <location>
        <begin position="2808"/>
        <end position="2846"/>
    </location>
</feature>
<feature type="domain" description="EGF-like" evidence="15">
    <location>
        <begin position="1222"/>
        <end position="1259"/>
    </location>
</feature>
<dbReference type="Pfam" id="PF00094">
    <property type="entry name" value="VWD"/>
    <property type="match status" value="2"/>
</dbReference>
<feature type="domain" description="EGF-like" evidence="15">
    <location>
        <begin position="144"/>
        <end position="180"/>
    </location>
</feature>
<dbReference type="InterPro" id="IPR013032">
    <property type="entry name" value="EGF-like_CS"/>
</dbReference>
<feature type="disulfide bond" evidence="13">
    <location>
        <begin position="93"/>
        <end position="102"/>
    </location>
</feature>
<dbReference type="CDD" id="cd00054">
    <property type="entry name" value="EGF_CA"/>
    <property type="match status" value="21"/>
</dbReference>
<dbReference type="SMART" id="SM00179">
    <property type="entry name" value="EGF_CA"/>
    <property type="match status" value="22"/>
</dbReference>
<dbReference type="SMART" id="SM00216">
    <property type="entry name" value="VWD"/>
    <property type="match status" value="2"/>
</dbReference>
<dbReference type="Proteomes" id="UP000186698">
    <property type="component" value="Chromosome 5L"/>
</dbReference>
<dbReference type="OrthoDB" id="4405280at2759"/>
<feature type="domain" description="EGF-like" evidence="15">
    <location>
        <begin position="2612"/>
        <end position="2651"/>
    </location>
</feature>
<dbReference type="GO" id="GO:0005201">
    <property type="term" value="F:extracellular matrix structural constituent"/>
    <property type="evidence" value="ECO:0000318"/>
    <property type="project" value="GO_Central"/>
</dbReference>
<dbReference type="SMART" id="SM00181">
    <property type="entry name" value="EGF"/>
    <property type="match status" value="27"/>
</dbReference>
<feature type="domain" description="EGF-like" evidence="15">
    <location>
        <begin position="1298"/>
        <end position="1338"/>
    </location>
</feature>
<feature type="domain" description="EGF-like" evidence="15">
    <location>
        <begin position="220"/>
        <end position="256"/>
    </location>
</feature>
<evidence type="ECO:0000256" key="8">
    <source>
        <dbReference type="ARBA" id="ARBA00022837"/>
    </source>
</evidence>
<feature type="domain" description="EGF-like" evidence="15">
    <location>
        <begin position="2691"/>
        <end position="2729"/>
    </location>
</feature>
<dbReference type="PROSITE" id="PS50026">
    <property type="entry name" value="EGF_3"/>
    <property type="match status" value="21"/>
</dbReference>
<feature type="domain" description="AMOP" evidence="16">
    <location>
        <begin position="2013"/>
        <end position="2133"/>
    </location>
</feature>
<evidence type="ECO:0000256" key="10">
    <source>
        <dbReference type="ARBA" id="ARBA00023136"/>
    </source>
</evidence>
<dbReference type="GO" id="GO:0071944">
    <property type="term" value="C:cell periphery"/>
    <property type="evidence" value="ECO:0007669"/>
    <property type="project" value="UniProtKB-ARBA"/>
</dbReference>
<evidence type="ECO:0000313" key="20">
    <source>
        <dbReference type="RefSeq" id="XP_041419182.1"/>
    </source>
</evidence>
<dbReference type="InterPro" id="IPR026823">
    <property type="entry name" value="cEGF"/>
</dbReference>
<feature type="domain" description="EGF-like" evidence="15">
    <location>
        <begin position="1260"/>
        <end position="1297"/>
    </location>
</feature>
<dbReference type="InterPro" id="IPR024731">
    <property type="entry name" value="NELL2-like_EGF"/>
</dbReference>
<feature type="domain" description="EGF-like" evidence="15">
    <location>
        <begin position="1176"/>
        <end position="1221"/>
    </location>
</feature>
<feature type="domain" description="VWFD" evidence="18">
    <location>
        <begin position="688"/>
        <end position="885"/>
    </location>
</feature>
<dbReference type="PANTHER" id="PTHR13802">
    <property type="entry name" value="MUCIN 4-RELATED"/>
    <property type="match status" value="1"/>
</dbReference>
<dbReference type="GO" id="GO:0005176">
    <property type="term" value="F:ErbB-2 class receptor binding"/>
    <property type="evidence" value="ECO:0007669"/>
    <property type="project" value="TreeGrafter"/>
</dbReference>
<feature type="domain" description="EGF-like" evidence="15">
    <location>
        <begin position="2730"/>
        <end position="2768"/>
    </location>
</feature>
<comment type="caution">
    <text evidence="13">Lacks conserved residue(s) required for the propagation of feature annotation.</text>
</comment>
<feature type="disulfide bond" evidence="13">
    <location>
        <begin position="208"/>
        <end position="217"/>
    </location>
</feature>
<dbReference type="InterPro" id="IPR003886">
    <property type="entry name" value="NIDO_dom"/>
</dbReference>
<feature type="domain" description="EGF-like" evidence="15">
    <location>
        <begin position="2572"/>
        <end position="2611"/>
    </location>
</feature>
<feature type="domain" description="EGF-like" evidence="15">
    <location>
        <begin position="68"/>
        <end position="103"/>
    </location>
</feature>
<dbReference type="FunFam" id="2.10.25.10:FF:000004">
    <property type="entry name" value="Neurogenic locus notch 1"/>
    <property type="match status" value="1"/>
</dbReference>
<keyword evidence="3" id="KW-0964">Secreted</keyword>
<dbReference type="SUPFAM" id="SSF57184">
    <property type="entry name" value="Growth factor receptor domain"/>
    <property type="match status" value="7"/>
</dbReference>
<feature type="domain" description="EGF-like" evidence="15">
    <location>
        <begin position="26"/>
        <end position="62"/>
    </location>
</feature>
<feature type="domain" description="EGF-like" evidence="15">
    <location>
        <begin position="1339"/>
        <end position="1379"/>
    </location>
</feature>
<evidence type="ECO:0000256" key="4">
    <source>
        <dbReference type="ARBA" id="ARBA00022536"/>
    </source>
</evidence>
<keyword evidence="12" id="KW-0325">Glycoprotein</keyword>
<dbReference type="SUPFAM" id="SSF57196">
    <property type="entry name" value="EGF/Laminin"/>
    <property type="match status" value="5"/>
</dbReference>
<keyword evidence="5 14" id="KW-0812">Transmembrane</keyword>
<dbReference type="GO" id="GO:0005509">
    <property type="term" value="F:calcium ion binding"/>
    <property type="evidence" value="ECO:0007669"/>
    <property type="project" value="InterPro"/>
</dbReference>
<evidence type="ECO:0000256" key="3">
    <source>
        <dbReference type="ARBA" id="ARBA00022525"/>
    </source>
</evidence>
<evidence type="ECO:0000256" key="5">
    <source>
        <dbReference type="ARBA" id="ARBA00022692"/>
    </source>
</evidence>
<feature type="domain" description="EGF-like" evidence="15">
    <location>
        <begin position="1380"/>
        <end position="1422"/>
    </location>
</feature>
<dbReference type="InterPro" id="IPR001881">
    <property type="entry name" value="EGF-like_Ca-bd_dom"/>
</dbReference>
<name>A0A8J1KPD1_XENLA</name>
<feature type="disulfide bond" evidence="13">
    <location>
        <begin position="1249"/>
        <end position="1258"/>
    </location>
</feature>
<feature type="disulfide bond" evidence="13">
    <location>
        <begin position="1287"/>
        <end position="1296"/>
    </location>
</feature>
<feature type="domain" description="EGF-like" evidence="15">
    <location>
        <begin position="105"/>
        <end position="142"/>
    </location>
</feature>
<dbReference type="PROSITE" id="PS50856">
    <property type="entry name" value="AMOP"/>
    <property type="match status" value="2"/>
</dbReference>
<feature type="domain" description="EGF-like" evidence="15">
    <location>
        <begin position="182"/>
        <end position="218"/>
    </location>
</feature>
<dbReference type="RefSeq" id="XP_041419182.1">
    <property type="nucleotide sequence ID" value="XM_041563248.1"/>
</dbReference>
<dbReference type="PROSITE" id="PS51233">
    <property type="entry name" value="VWFD"/>
    <property type="match status" value="2"/>
</dbReference>
<dbReference type="InterPro" id="IPR000742">
    <property type="entry name" value="EGF"/>
</dbReference>
<evidence type="ECO:0000256" key="9">
    <source>
        <dbReference type="ARBA" id="ARBA00022989"/>
    </source>
</evidence>
<feature type="domain" description="NIDO" evidence="17">
    <location>
        <begin position="379"/>
        <end position="538"/>
    </location>
</feature>
<feature type="disulfide bond" evidence="13">
    <location>
        <begin position="72"/>
        <end position="82"/>
    </location>
</feature>
<dbReference type="Gene3D" id="2.60.40.10">
    <property type="entry name" value="Immunoglobulins"/>
    <property type="match status" value="1"/>
</dbReference>
<accession>A0A8J1KPD1</accession>
<keyword evidence="7" id="KW-0677">Repeat</keyword>
<dbReference type="PROSITE" id="PS00010">
    <property type="entry name" value="ASX_HYDROXYL"/>
    <property type="match status" value="21"/>
</dbReference>
<evidence type="ECO:0000313" key="19">
    <source>
        <dbReference type="Proteomes" id="UP000186698"/>
    </source>
</evidence>
<feature type="domain" description="EGF-like" evidence="15">
    <location>
        <begin position="1423"/>
        <end position="1464"/>
    </location>
</feature>
<dbReference type="GO" id="GO:0005576">
    <property type="term" value="C:extracellular region"/>
    <property type="evidence" value="ECO:0000318"/>
    <property type="project" value="GO_Central"/>
</dbReference>
<sequence>MSGTSNPICMCNNGFGLDQSQMMCTDIDECALKQSNCQQLCSNTFGSFSCSCQDGYEKNISNPQNCVAINHCQNTPCKNGLCQNGLYGYTCSCSMGWSGTNCDKDVNECAGSNACSSKSTCENTDGSYNCQCRKGWSGATCTQDVDECLYLPCKNGGSCFNTDGSYTCFCQPGYSGLNCSQEINECQSNPCQNGATCNDLANAFNCTCNHGYTGRFCEVDIDDCINTPCQNGGICIDRVNGFNCRCLVAWNGTICDIDVDECASQLHKCNANANCTNIAGSYTCACKDGYRGDGFTCREIRLFNYNEDIRITQRLKDYTSPLINVPMRFPFGSSFYSNLYFTDDGVIMFQRVFYEPMYTFNYPSSFNKYNAYLPPMIAVFWADADMRQSGELYYQTYDFQMSPNSNIPFKIQLENEIHKYFTLNITVLWAIKITWEQVLPFPAYYFKPDQSNTYQAVLVTNGVYSFCLMRFDDGGMNWRYDELPTNYLPKMGYLSNIAAFNDPQTKYSGDLQMIYTPDQYKGFNTSRLGYWAYQLDTNTANTKNSWQQCLSWYYSEPPNLYWSDYTPPCPCSWFQAIFDSSFISSSILKLYGFKRKSSDNFMTFQSSFPSIYDGGTRCYYYSSGSLIYGEKEKFLPIPWIRTAQLGNQYQVNEVDPYENCCNSGSYYLCSLYLLKRPRDFCYGYIPPQIGFFFGDPHINTLDGVKYTFNGLGEFTLVNVKDDNGTVFKLQGRTARAGINGTSQATNFVALAAEINNETIEWQLFGENTTIVKTNGTELPLSAGNVTALSKVTLEITSEGKIKASFEGGISLSVSATLGALNFVTTLAASFKNKTEGLLGVFNGDVTDDLKYSNGTLLNYDGVKLPNESKIFDMGITWKITPQDSIFTYNSTNNESWYTYNNNSFLPLFYDELLRTTNQSVIDSANATCKGNDECIFDILSTGNDAVGQATLGTLNAATEQSSNMNNFPPNITGPSTINATLNTLVTVNYTATDQNNDPVVFSVLTDSKDVNITSNGRLTWNPNSSDPINITIRANDSKAVTDLVLTLVLCNCSNNGSCLYDQTITLSNYTNFKMAGCNCSAAWTGMYCNEDFNGCIENKCYVNNSCNDTKAPGVGFSCAACPEGMTGDGIQCSDIDECYYNMSNCEQLCNNTAPGYNCSCREGYTVSEQNHSRCEDIDECSNSINYPCGNNSTRIMCTNGPGNYSCECKKGYKGNSSILCVDINECTNLSICPNTSTCSNTDGSYSCNCLPGYNGTNCTDINECETNNACPMNSTCNNTIGSYICNCKTGYSGVNCTDIDECADSLNNCGSYSQCNNTIGSYNCSCLPGYTGNGLQCEDIDECKNNSTNCTANSTCMNTNGSFSCECNNGFTKVGGLCEDINECNNTSLYCTGPGQICQNTPGNFTCGCLQGYNNTANNICQDIDECASNTTNNCSIDAICSNIDGSFKCQCKSNYTGDGVNCTAIETTTSEIPLINATSFTTPLPQPQSTINQTFVYNTTTTSGNVTNGTSEIPLINSTSFTSPLPQSQSTINQTTFVYNTTTTSGNVTNGTSEIPHINSTSFTSPLPQSQSTINQTTFVYNTTTTSGNVTNGTSEIPLINSTSFTTPLPQPQSTINQTTFVYNMTTPSGNVTNGTSEIPHINSTSFTTPLPQPQSTINQTTFVYNMTTTSGNVTNGTSEIPLINSTSFTSPLPQAQSTINQTAFVYNTTTLALSTSKITFAVTTAAVTSSTIKPTTAATTTTTTTTTTASTISTTTATTTKTSAASGSVIKPVTLFNYSAVYGDTQFVVRSTDFTSPLFQPQMGFPFGGTLHDYIYYTDNGQIIFPTSQNDVFVYTNPPTGGFTSNYPVSMIAVFWDDADFSKNIGTTYYQVYTKNSASTNSINVFQDVESMVRKYVNSTYAAEWTLKITWEKAPAYPAKTNDTQTNTYQAVLTTDGYVSYVLMLYKDGEMNWDVNSHLPNLVIGYSSGNFFKNDDLMSRPVSEKYRPYKFQGQTADDVRGLWIYPLNDKSVDNNRMMCLKWVTSQPDPSQWNSGLLSCPCLYQQGLSDFRFRQTKAGQSGSITMLRTSFPSWSYAGIRCLYYRKNQFIEGFQERNWIFKSSGTDQELGAYDTCCNQLDDPQFCLMYMQKRPLISCRTYRPLVPAWMFGDPHISTLDGFSYTFNGLGDFILLNATDSSTSLILQGRTEQTGSAKATNFKAFAVQYTSVNTTVTAEWYLQTDGNITTYVNNQVVSFSFSDDMETWMNDSYTNALLVKNDSITATFGGLISVSVSAYSGIMNAITSLPLQFSGKTQGLLGVWNSNTTDDLQMPNGTIISTNSSEEEIYNFGLTWTASGVNLFSQSRALQRTAFKPTFLSDLQKQNMSRYTELLSLCNGNTECVYDGLTTNNTKLALLTQKASVQYQDTKTILNAEPPFINGSDTIQAFMKQTVTVQYTSNGTGVTFAADVPYTDVTISSNGLLSWTPTSIQGFSLQLTATDSKNYSSALKLKFVVCSCRVASECNYTQTTIVNATSLSTASCSCTNNYTGSFCTTPPNLCVQGCYPGVSCNNITGCGSCPAGLTGDGLHCNDINECLQSGTCSVNAICTNTPQSYNCTCNAGFSGNGTSCADINECSTSSPCDTNGVCTNIPGSYICTCKSGFTGNGTSCTDINECNTSPCDTNAVCNNSQGSYTCTCKNGFTGNGISCTDINECNTPLCDTNAVCNNTQGSYTCKCKTGFTGNGTSCTDINECNTSPCDTNAVCNNSQGSYTCTCKNGFTGNGISCTDINECNTPLCDTNAVCNNTQGSYTCKCKTGFTGNGTSCTDINECNTSPCDTNAVCANTLGSYTCTCNSGFTGNGTQCSSCGSCASDYCYNFGNCTWVGSSCAQTCTCNPSFSGDRCQNTRNTFTAQLSSSVPKRTIYILFNPGGSTNESIAFNEVGLLINKSSFSQFSRLSNFNATNNSLASLTAEFNYAANTTIINQLNNDLINNVKKTLGINKGTSRAGAGYIYQDVQNGASLTADQLMKYASCNVPGYSSNSYKLDDSFGCVSKCVGYCQNDGVCTLLPNQTICSCTSYSIYTVSGDQCEHLSMNLNAFFGILFGALAFLFLLMLGIGLAIYFCNRKEDYDDTERIFPTKITVKRSPLSSLSTVKESILPTASKKENEPHLVSWRSHQEKIHNLYEVRKPELKPELNDK</sequence>
<dbReference type="InterPro" id="IPR056619">
    <property type="entry name" value="C8-3_MUC4"/>
</dbReference>
<dbReference type="InterPro" id="IPR005533">
    <property type="entry name" value="AMOP_dom"/>
</dbReference>
<feature type="domain" description="NIDO" evidence="17">
    <location>
        <begin position="1856"/>
        <end position="2012"/>
    </location>
</feature>
<evidence type="ECO:0000256" key="7">
    <source>
        <dbReference type="ARBA" id="ARBA00022737"/>
    </source>
</evidence>
<dbReference type="PROSITE" id="PS00022">
    <property type="entry name" value="EGF_1"/>
    <property type="match status" value="8"/>
</dbReference>
<evidence type="ECO:0000259" key="17">
    <source>
        <dbReference type="PROSITE" id="PS51220"/>
    </source>
</evidence>
<feature type="disulfide bond" evidence="13">
    <location>
        <begin position="132"/>
        <end position="141"/>
    </location>
</feature>
<dbReference type="SMART" id="SM00723">
    <property type="entry name" value="AMOP"/>
    <property type="match status" value="1"/>
</dbReference>
<keyword evidence="6" id="KW-0732">Signal</keyword>
<keyword evidence="8" id="KW-0106">Calcium</keyword>
<evidence type="ECO:0000256" key="6">
    <source>
        <dbReference type="ARBA" id="ARBA00022729"/>
    </source>
</evidence>
<evidence type="ECO:0000256" key="13">
    <source>
        <dbReference type="PROSITE-ProRule" id="PRU00076"/>
    </source>
</evidence>
<feature type="domain" description="EGF-like" evidence="15">
    <location>
        <begin position="258"/>
        <end position="296"/>
    </location>
</feature>
<dbReference type="FunFam" id="2.10.25.10:FF:000038">
    <property type="entry name" value="Fibrillin 2"/>
    <property type="match status" value="10"/>
</dbReference>
<feature type="domain" description="VWFD" evidence="18">
    <location>
        <begin position="2145"/>
        <end position="2344"/>
    </location>
</feature>
<reference evidence="20" key="1">
    <citation type="submission" date="2025-08" db="UniProtKB">
        <authorList>
            <consortium name="RefSeq"/>
        </authorList>
    </citation>
    <scope>IDENTIFICATION</scope>
    <source>
        <strain evidence="20">J_2021</strain>
        <tissue evidence="20">Erythrocytes</tissue>
    </source>
</reference>
<dbReference type="Pfam" id="PF07645">
    <property type="entry name" value="EGF_CA"/>
    <property type="match status" value="10"/>
</dbReference>
<gene>
    <name evidence="20" type="primary">LOC108716196</name>
</gene>
<dbReference type="SMART" id="SM00539">
    <property type="entry name" value="NIDO"/>
    <property type="match status" value="2"/>
</dbReference>
<organism evidence="19 20">
    <name type="scientific">Xenopus laevis</name>
    <name type="common">African clawed frog</name>
    <dbReference type="NCBI Taxonomy" id="8355"/>
    <lineage>
        <taxon>Eukaryota</taxon>
        <taxon>Metazoa</taxon>
        <taxon>Chordata</taxon>
        <taxon>Craniata</taxon>
        <taxon>Vertebrata</taxon>
        <taxon>Euteleostomi</taxon>
        <taxon>Amphibia</taxon>
        <taxon>Batrachia</taxon>
        <taxon>Anura</taxon>
        <taxon>Pipoidea</taxon>
        <taxon>Pipidae</taxon>
        <taxon>Xenopodinae</taxon>
        <taxon>Xenopus</taxon>
        <taxon>Xenopus</taxon>
    </lineage>
</organism>
<keyword evidence="11 13" id="KW-1015">Disulfide bond</keyword>
<evidence type="ECO:0000259" key="16">
    <source>
        <dbReference type="PROSITE" id="PS50856"/>
    </source>
</evidence>
<evidence type="ECO:0000256" key="2">
    <source>
        <dbReference type="ARBA" id="ARBA00004613"/>
    </source>
</evidence>
<feature type="domain" description="EGF-like" evidence="15">
    <location>
        <begin position="2652"/>
        <end position="2690"/>
    </location>
</feature>
<feature type="disulfide bond" evidence="13">
    <location>
        <begin position="170"/>
        <end position="179"/>
    </location>
</feature>
<dbReference type="FunFam" id="2.10.25.10:FF:000125">
    <property type="entry name" value="Neurogenic locus notch protein-like"/>
    <property type="match status" value="1"/>
</dbReference>
<dbReference type="Pfam" id="PF12947">
    <property type="entry name" value="EGF_3"/>
    <property type="match status" value="8"/>
</dbReference>
<feature type="disulfide bond" evidence="13">
    <location>
        <begin position="246"/>
        <end position="255"/>
    </location>
</feature>
<dbReference type="InterPro" id="IPR001846">
    <property type="entry name" value="VWF_type-D"/>
</dbReference>
<dbReference type="InterPro" id="IPR049883">
    <property type="entry name" value="NOTCH1_EGF-like"/>
</dbReference>
<dbReference type="FunFam" id="2.10.25.10:FF:000014">
    <property type="entry name" value="Latent-transforming growth factor beta-binding protein 3"/>
    <property type="match status" value="1"/>
</dbReference>
<dbReference type="InterPro" id="IPR009030">
    <property type="entry name" value="Growth_fac_rcpt_cys_sf"/>
</dbReference>
<protein>
    <submittedName>
        <fullName evidence="20">Uncharacterized protein LOC108716196</fullName>
    </submittedName>
</protein>